<evidence type="ECO:0000256" key="3">
    <source>
        <dbReference type="ARBA" id="ARBA00022730"/>
    </source>
</evidence>
<dbReference type="Pfam" id="PF01649">
    <property type="entry name" value="Ribosomal_S20p"/>
    <property type="match status" value="1"/>
</dbReference>
<keyword evidence="3 8" id="KW-0699">rRNA-binding</keyword>
<dbReference type="PANTHER" id="PTHR33398:SF1">
    <property type="entry name" value="SMALL RIBOSOMAL SUBUNIT PROTEIN BS20C"/>
    <property type="match status" value="1"/>
</dbReference>
<keyword evidence="6 8" id="KW-0687">Ribonucleoprotein</keyword>
<evidence type="ECO:0000313" key="10">
    <source>
        <dbReference type="EMBL" id="AXX99628.1"/>
    </source>
</evidence>
<proteinExistence type="inferred from homology"/>
<feature type="region of interest" description="Disordered" evidence="9">
    <location>
        <begin position="1"/>
        <end position="21"/>
    </location>
</feature>
<dbReference type="GO" id="GO:0070181">
    <property type="term" value="F:small ribosomal subunit rRNA binding"/>
    <property type="evidence" value="ECO:0007669"/>
    <property type="project" value="TreeGrafter"/>
</dbReference>
<dbReference type="EMBL" id="CP032125">
    <property type="protein sequence ID" value="AXX99628.1"/>
    <property type="molecule type" value="Genomic_DNA"/>
</dbReference>
<comment type="similarity">
    <text evidence="2 8">Belongs to the bacterial ribosomal protein bS20 family.</text>
</comment>
<protein>
    <recommendedName>
        <fullName evidence="7 8">Small ribosomal subunit protein bS20</fullName>
    </recommendedName>
</protein>
<evidence type="ECO:0000313" key="11">
    <source>
        <dbReference type="Proteomes" id="UP000261704"/>
    </source>
</evidence>
<dbReference type="InterPro" id="IPR036510">
    <property type="entry name" value="Ribosomal_bS20_sf"/>
</dbReference>
<dbReference type="Gene3D" id="1.20.58.110">
    <property type="entry name" value="Ribosomal protein S20"/>
    <property type="match status" value="1"/>
</dbReference>
<comment type="function">
    <text evidence="1 8">Binds directly to 16S ribosomal RNA.</text>
</comment>
<evidence type="ECO:0000256" key="8">
    <source>
        <dbReference type="HAMAP-Rule" id="MF_00500"/>
    </source>
</evidence>
<dbReference type="AlphaFoldDB" id="A0A347ULA0"/>
<name>A0A347ULA0_9RHOB</name>
<dbReference type="NCBIfam" id="TIGR00029">
    <property type="entry name" value="S20"/>
    <property type="match status" value="1"/>
</dbReference>
<evidence type="ECO:0000256" key="1">
    <source>
        <dbReference type="ARBA" id="ARBA00003134"/>
    </source>
</evidence>
<evidence type="ECO:0000256" key="2">
    <source>
        <dbReference type="ARBA" id="ARBA00007634"/>
    </source>
</evidence>
<dbReference type="KEGG" id="pamo:BAR1_17825"/>
<feature type="compositionally biased region" description="Basic and acidic residues" evidence="9">
    <location>
        <begin position="12"/>
        <end position="21"/>
    </location>
</feature>
<evidence type="ECO:0000256" key="9">
    <source>
        <dbReference type="SAM" id="MobiDB-lite"/>
    </source>
</evidence>
<dbReference type="SUPFAM" id="SSF46992">
    <property type="entry name" value="Ribosomal protein S20"/>
    <property type="match status" value="1"/>
</dbReference>
<dbReference type="GO" id="GO:0003735">
    <property type="term" value="F:structural constituent of ribosome"/>
    <property type="evidence" value="ECO:0007669"/>
    <property type="project" value="InterPro"/>
</dbReference>
<dbReference type="OrthoDB" id="9807974at2"/>
<dbReference type="GO" id="GO:0006412">
    <property type="term" value="P:translation"/>
    <property type="evidence" value="ECO:0007669"/>
    <property type="project" value="UniProtKB-UniRule"/>
</dbReference>
<keyword evidence="5 8" id="KW-0689">Ribosomal protein</keyword>
<evidence type="ECO:0000256" key="4">
    <source>
        <dbReference type="ARBA" id="ARBA00022884"/>
    </source>
</evidence>
<evidence type="ECO:0000256" key="6">
    <source>
        <dbReference type="ARBA" id="ARBA00023274"/>
    </source>
</evidence>
<dbReference type="RefSeq" id="WP_118944279.1">
    <property type="nucleotide sequence ID" value="NZ_CP032125.1"/>
</dbReference>
<dbReference type="HAMAP" id="MF_00500">
    <property type="entry name" value="Ribosomal_bS20"/>
    <property type="match status" value="1"/>
</dbReference>
<reference evidence="10 11" key="1">
    <citation type="submission" date="2018-09" db="EMBL/GenBank/DDBJ databases">
        <title>Profundibacter amoris BAR1 gen. nov., sp. nov., a new member of the Roseobacter clade isolated at Lokis Castle Vent Field on the Arctic Mid-Oceanic Ridge.</title>
        <authorList>
            <person name="Le Moine Bauer S."/>
            <person name="Sjoeberg A.G."/>
            <person name="L'Haridon S."/>
            <person name="Stokke R."/>
            <person name="Roalkvam I."/>
            <person name="Steen I.H."/>
            <person name="Dahle H."/>
        </authorList>
    </citation>
    <scope>NUCLEOTIDE SEQUENCE [LARGE SCALE GENOMIC DNA]</scope>
    <source>
        <strain evidence="10 11">BAR1</strain>
    </source>
</reference>
<dbReference type="FunFam" id="1.20.58.110:FF:000001">
    <property type="entry name" value="30S ribosomal protein S20"/>
    <property type="match status" value="1"/>
</dbReference>
<dbReference type="GO" id="GO:0015935">
    <property type="term" value="C:small ribosomal subunit"/>
    <property type="evidence" value="ECO:0007669"/>
    <property type="project" value="TreeGrafter"/>
</dbReference>
<accession>A0A347ULA0</accession>
<evidence type="ECO:0000256" key="5">
    <source>
        <dbReference type="ARBA" id="ARBA00022980"/>
    </source>
</evidence>
<keyword evidence="4 8" id="KW-0694">RNA-binding</keyword>
<dbReference type="InterPro" id="IPR002583">
    <property type="entry name" value="Ribosomal_bS20"/>
</dbReference>
<gene>
    <name evidence="8" type="primary">rpsT</name>
    <name evidence="10" type="ORF">BAR1_17825</name>
</gene>
<organism evidence="10 11">
    <name type="scientific">Profundibacter amoris</name>
    <dbReference type="NCBI Taxonomy" id="2171755"/>
    <lineage>
        <taxon>Bacteria</taxon>
        <taxon>Pseudomonadati</taxon>
        <taxon>Pseudomonadota</taxon>
        <taxon>Alphaproteobacteria</taxon>
        <taxon>Rhodobacterales</taxon>
        <taxon>Paracoccaceae</taxon>
        <taxon>Profundibacter</taxon>
    </lineage>
</organism>
<keyword evidence="11" id="KW-1185">Reference proteome</keyword>
<evidence type="ECO:0000256" key="7">
    <source>
        <dbReference type="ARBA" id="ARBA00035136"/>
    </source>
</evidence>
<sequence>MANSPQAKKRARQNERRYEINKARRTRVRTFLRKVEEAIESGDKDAAQAALRAVQPELMRGVSRGIFHKNTVARKMSRLSARVKALG</sequence>
<dbReference type="Proteomes" id="UP000261704">
    <property type="component" value="Chromosome"/>
</dbReference>
<dbReference type="PANTHER" id="PTHR33398">
    <property type="entry name" value="30S RIBOSOMAL PROTEIN S20"/>
    <property type="match status" value="1"/>
</dbReference>